<proteinExistence type="predicted"/>
<gene>
    <name evidence="1" type="ORF">TorRG33x02_252060</name>
</gene>
<name>A0A2P5DGI5_TREOI</name>
<dbReference type="OrthoDB" id="1921976at2759"/>
<evidence type="ECO:0000313" key="2">
    <source>
        <dbReference type="Proteomes" id="UP000237000"/>
    </source>
</evidence>
<dbReference type="InterPro" id="IPR025322">
    <property type="entry name" value="PADRE_dom"/>
</dbReference>
<dbReference type="EMBL" id="JXTC01000272">
    <property type="protein sequence ID" value="PON72408.1"/>
    <property type="molecule type" value="Genomic_DNA"/>
</dbReference>
<dbReference type="STRING" id="63057.A0A2P5DGI5"/>
<dbReference type="Proteomes" id="UP000237000">
    <property type="component" value="Unassembled WGS sequence"/>
</dbReference>
<dbReference type="Pfam" id="PF14009">
    <property type="entry name" value="PADRE"/>
    <property type="match status" value="1"/>
</dbReference>
<accession>A0A2P5DGI5</accession>
<dbReference type="InParanoid" id="A0A2P5DGI5"/>
<evidence type="ECO:0000313" key="1">
    <source>
        <dbReference type="EMBL" id="PON72408.1"/>
    </source>
</evidence>
<organism evidence="1 2">
    <name type="scientific">Trema orientale</name>
    <name type="common">Charcoal tree</name>
    <name type="synonym">Celtis orientalis</name>
    <dbReference type="NCBI Taxonomy" id="63057"/>
    <lineage>
        <taxon>Eukaryota</taxon>
        <taxon>Viridiplantae</taxon>
        <taxon>Streptophyta</taxon>
        <taxon>Embryophyta</taxon>
        <taxon>Tracheophyta</taxon>
        <taxon>Spermatophyta</taxon>
        <taxon>Magnoliopsida</taxon>
        <taxon>eudicotyledons</taxon>
        <taxon>Gunneridae</taxon>
        <taxon>Pentapetalae</taxon>
        <taxon>rosids</taxon>
        <taxon>fabids</taxon>
        <taxon>Rosales</taxon>
        <taxon>Cannabaceae</taxon>
        <taxon>Trema</taxon>
    </lineage>
</organism>
<reference evidence="2" key="1">
    <citation type="submission" date="2016-06" db="EMBL/GenBank/DDBJ databases">
        <title>Parallel loss of symbiosis genes in relatives of nitrogen-fixing non-legume Parasponia.</title>
        <authorList>
            <person name="Van Velzen R."/>
            <person name="Holmer R."/>
            <person name="Bu F."/>
            <person name="Rutten L."/>
            <person name="Van Zeijl A."/>
            <person name="Liu W."/>
            <person name="Santuari L."/>
            <person name="Cao Q."/>
            <person name="Sharma T."/>
            <person name="Shen D."/>
            <person name="Roswanjaya Y."/>
            <person name="Wardhani T."/>
            <person name="Kalhor M.S."/>
            <person name="Jansen J."/>
            <person name="Van den Hoogen J."/>
            <person name="Gungor B."/>
            <person name="Hartog M."/>
            <person name="Hontelez J."/>
            <person name="Verver J."/>
            <person name="Yang W.-C."/>
            <person name="Schijlen E."/>
            <person name="Repin R."/>
            <person name="Schilthuizen M."/>
            <person name="Schranz E."/>
            <person name="Heidstra R."/>
            <person name="Miyata K."/>
            <person name="Fedorova E."/>
            <person name="Kohlen W."/>
            <person name="Bisseling T."/>
            <person name="Smit S."/>
            <person name="Geurts R."/>
        </authorList>
    </citation>
    <scope>NUCLEOTIDE SEQUENCE [LARGE SCALE GENOMIC DNA]</scope>
    <source>
        <strain evidence="2">cv. RG33-2</strain>
    </source>
</reference>
<dbReference type="AlphaFoldDB" id="A0A2P5DGI5"/>
<dbReference type="FunCoup" id="A0A2P5DGI5">
    <property type="interactions" value="204"/>
</dbReference>
<keyword evidence="2" id="KW-1185">Reference proteome</keyword>
<sequence length="191" mass="21485">MGNSVSHKPPSHGKVILWDGSVHEFERPLTAAELMLDHPQHAVVEFQSAVTGKRPTPLPADRKLETKRIYMMVPIRRGKAAALSTDEIHRVLLIANSVLRTRSVKFLPLFARICPADYAGIGVSVAKKEKKVEQTIEEKTTYVPVESFLPESLDGTPEYLSRQFSGKGWKPSLDTIEEKVTVERKVSHWLF</sequence>
<dbReference type="PANTHER" id="PTHR33052">
    <property type="entry name" value="DUF4228 DOMAIN PROTEIN-RELATED"/>
    <property type="match status" value="1"/>
</dbReference>
<protein>
    <submittedName>
        <fullName evidence="1">Multidrug resistance protein ABC transporter family protein</fullName>
    </submittedName>
</protein>
<comment type="caution">
    <text evidence="1">The sequence shown here is derived from an EMBL/GenBank/DDBJ whole genome shotgun (WGS) entry which is preliminary data.</text>
</comment>